<dbReference type="GO" id="GO:0005975">
    <property type="term" value="P:carbohydrate metabolic process"/>
    <property type="evidence" value="ECO:0007669"/>
    <property type="project" value="InterPro"/>
</dbReference>
<dbReference type="Pfam" id="PF14310">
    <property type="entry name" value="Fn3-like"/>
    <property type="match status" value="1"/>
</dbReference>
<gene>
    <name evidence="7" type="ORF">HLPCO_001789</name>
</gene>
<keyword evidence="5" id="KW-0812">Transmembrane</keyword>
<evidence type="ECO:0000259" key="6">
    <source>
        <dbReference type="SMART" id="SM01217"/>
    </source>
</evidence>
<dbReference type="PROSITE" id="PS00775">
    <property type="entry name" value="GLYCOSYL_HYDROL_F3"/>
    <property type="match status" value="1"/>
</dbReference>
<keyword evidence="3" id="KW-0119">Carbohydrate metabolism</keyword>
<dbReference type="InterPro" id="IPR026891">
    <property type="entry name" value="Fn3-like"/>
</dbReference>
<keyword evidence="8" id="KW-1185">Reference proteome</keyword>
<sequence>MSKKKKNIVRRSIIKYIGCFVISALFIAITIVTSMYSTLISTVLDAPTTRIENRVEDIYTSDFDSYEDLVEYQESLGQRIVEEGAVLLKNTNGTLPFGSEIKNISLFGQNSVDPVYGGAGSGAVNTDKAITIQESFETAGYSVNPQLWEFYESGLGSEYRKELVSVTGAGKYAVNEVPRNVYTDDVISSFDNYKDAAVIFIGRSGGESTDLPVEAMDNGSYYLEINDDERDMIELATEHFDTVVVVVNSNNPIELNFVEEYPIDAVLWVAGLGQTGSNALGQLFNGNVNPSGRLVNTYARNSLSAPSAVNFGDYEISNSSVFQGDRYLVYAEGIYVGYRYYETRYEDVMLNQGNAGNYNYSNEVQYPFGFGLSYSSFEWSDYQVEEQQDQFKVDVTVTNTGDTAGKDVVQMYMQSPYTESNKLNGIEKASVELVGFTKTDLIEPGESATVTVLIDKEEMKTYDYKVAETYVLDAGNYYFTAAKDSHAAINNILITKDANLSETLVPSPLEENPGNSDFVYTHTVANTDPTTYGKSETTDHAITNQFDDVNINYYDETYQYLSRNNWLETWPTVYMNGQWEAPSMLLEDLEYYRGDQVINDNSAEMPLFSTINDEYGELQLADLIETDINDPKWDALVNQLSAKQMTRLVRLGGYSTIPISAIGLPPTAAKDGTAGFSDTLIPGRHGMAYPTPLQMAATWNTELLNEVGKAIGEDSLALNITGWYAPGINIHRSPYSGRNYEYYSEDPYLSGKLSAQVVSGAREKGVQTYIKHFALNDQETNRFGGAVFANEQAIREIYLRGFEGAVREGGANAVMASMNRLGARWSGAHKGLMTNVLRDEWGFEGLVITDQASVGAMLYQDHISGLYAGTNLWLNTNNTFWKLDDYLDNPTVMTHVRNASKDIIYSISQTNAMNGLSSESTLIEITPWWQTLVYVLDGIVWGGSLVVVCMTTIKIVRHKKQQKQEIV</sequence>
<dbReference type="AlphaFoldDB" id="F7PU09"/>
<dbReference type="Pfam" id="PF00933">
    <property type="entry name" value="Glyco_hydro_3"/>
    <property type="match status" value="1"/>
</dbReference>
<dbReference type="InterPro" id="IPR019800">
    <property type="entry name" value="Glyco_hydro_3_AS"/>
</dbReference>
<dbReference type="STRING" id="1033810.HLPCO_001789"/>
<evidence type="ECO:0000313" key="8">
    <source>
        <dbReference type="Proteomes" id="UP000005707"/>
    </source>
</evidence>
<dbReference type="InterPro" id="IPR036962">
    <property type="entry name" value="Glyco_hydro_3_N_sf"/>
</dbReference>
<organism evidence="7 8">
    <name type="scientific">Haloplasma contractile SSD-17B</name>
    <dbReference type="NCBI Taxonomy" id="1033810"/>
    <lineage>
        <taxon>Bacteria</taxon>
        <taxon>Bacillati</taxon>
        <taxon>Mycoplasmatota</taxon>
        <taxon>Mollicutes</taxon>
        <taxon>Haloplasmatales</taxon>
        <taxon>Haloplasmataceae</taxon>
        <taxon>Haloplasma</taxon>
    </lineage>
</organism>
<name>F7PU09_9MOLU</name>
<dbReference type="Gene3D" id="2.60.40.10">
    <property type="entry name" value="Immunoglobulins"/>
    <property type="match status" value="1"/>
</dbReference>
<dbReference type="RefSeq" id="WP_008825268.1">
    <property type="nucleotide sequence ID" value="NZ_AFNU02000005.1"/>
</dbReference>
<dbReference type="SUPFAM" id="SSF51445">
    <property type="entry name" value="(Trans)glycosidases"/>
    <property type="match status" value="1"/>
</dbReference>
<dbReference type="Gene3D" id="3.40.50.1700">
    <property type="entry name" value="Glycoside hydrolase family 3 C-terminal domain"/>
    <property type="match status" value="1"/>
</dbReference>
<dbReference type="OrthoDB" id="98455at2"/>
<keyword evidence="4 7" id="KW-0326">Glycosidase</keyword>
<proteinExistence type="inferred from homology"/>
<comment type="similarity">
    <text evidence="1 4">Belongs to the glycosyl hydrolase 3 family.</text>
</comment>
<protein>
    <submittedName>
        <fullName evidence="7">Beta-glucosidase-related glycosidase Carbohydrate transport protein</fullName>
        <ecNumber evidence="7">3.2.1.21</ecNumber>
    </submittedName>
</protein>
<dbReference type="InterPro" id="IPR050288">
    <property type="entry name" value="Cellulose_deg_GH3"/>
</dbReference>
<reference evidence="7 8" key="2">
    <citation type="journal article" date="2013" name="PLoS ONE">
        <title>INDIGO - INtegrated Data Warehouse of MIcrobial GenOmes with Examples from the Red Sea Extremophiles.</title>
        <authorList>
            <person name="Alam I."/>
            <person name="Antunes A."/>
            <person name="Kamau A.A."/>
            <person name="Ba Alawi W."/>
            <person name="Kalkatawi M."/>
            <person name="Stingl U."/>
            <person name="Bajic V.B."/>
        </authorList>
    </citation>
    <scope>NUCLEOTIDE SEQUENCE [LARGE SCALE GENOMIC DNA]</scope>
    <source>
        <strain evidence="7 8">SSD-17B</strain>
    </source>
</reference>
<evidence type="ECO:0000313" key="7">
    <source>
        <dbReference type="EMBL" id="ERJ12262.1"/>
    </source>
</evidence>
<dbReference type="InterPro" id="IPR001764">
    <property type="entry name" value="Glyco_hydro_3_N"/>
</dbReference>
<evidence type="ECO:0000256" key="5">
    <source>
        <dbReference type="SAM" id="Phobius"/>
    </source>
</evidence>
<feature type="transmembrane region" description="Helical" evidence="5">
    <location>
        <begin position="928"/>
        <end position="953"/>
    </location>
</feature>
<keyword evidence="5" id="KW-1133">Transmembrane helix</keyword>
<dbReference type="InterPro" id="IPR002772">
    <property type="entry name" value="Glyco_hydro_3_C"/>
</dbReference>
<evidence type="ECO:0000256" key="3">
    <source>
        <dbReference type="ARBA" id="ARBA00023277"/>
    </source>
</evidence>
<evidence type="ECO:0000256" key="1">
    <source>
        <dbReference type="ARBA" id="ARBA00005336"/>
    </source>
</evidence>
<dbReference type="SUPFAM" id="SSF52279">
    <property type="entry name" value="Beta-D-glucan exohydrolase, C-terminal domain"/>
    <property type="match status" value="1"/>
</dbReference>
<dbReference type="InterPro" id="IPR036881">
    <property type="entry name" value="Glyco_hydro_3_C_sf"/>
</dbReference>
<dbReference type="EMBL" id="AFNU02000005">
    <property type="protein sequence ID" value="ERJ12262.1"/>
    <property type="molecule type" value="Genomic_DNA"/>
</dbReference>
<dbReference type="GO" id="GO:0008422">
    <property type="term" value="F:beta-glucosidase activity"/>
    <property type="evidence" value="ECO:0007669"/>
    <property type="project" value="UniProtKB-EC"/>
</dbReference>
<keyword evidence="2 4" id="KW-0378">Hydrolase</keyword>
<reference evidence="7 8" key="1">
    <citation type="journal article" date="2011" name="J. Bacteriol.">
        <title>Genome sequence of Haloplasma contractile, an unusual contractile bacterium from a deep-sea anoxic brine lake.</title>
        <authorList>
            <person name="Antunes A."/>
            <person name="Alam I."/>
            <person name="El Dorry H."/>
            <person name="Siam R."/>
            <person name="Robertson A."/>
            <person name="Bajic V.B."/>
            <person name="Stingl U."/>
        </authorList>
    </citation>
    <scope>NUCLEOTIDE SEQUENCE [LARGE SCALE GENOMIC DNA]</scope>
    <source>
        <strain evidence="7 8">SSD-17B</strain>
    </source>
</reference>
<dbReference type="SMART" id="SM01217">
    <property type="entry name" value="Fn3_like"/>
    <property type="match status" value="1"/>
</dbReference>
<feature type="transmembrane region" description="Helical" evidence="5">
    <location>
        <begin position="12"/>
        <end position="36"/>
    </location>
</feature>
<dbReference type="Pfam" id="PF01915">
    <property type="entry name" value="Glyco_hydro_3_C"/>
    <property type="match status" value="1"/>
</dbReference>
<evidence type="ECO:0000256" key="2">
    <source>
        <dbReference type="ARBA" id="ARBA00022801"/>
    </source>
</evidence>
<dbReference type="InterPro" id="IPR017853">
    <property type="entry name" value="GH"/>
</dbReference>
<comment type="caution">
    <text evidence="7">The sequence shown here is derived from an EMBL/GenBank/DDBJ whole genome shotgun (WGS) entry which is preliminary data.</text>
</comment>
<dbReference type="Proteomes" id="UP000005707">
    <property type="component" value="Unassembled WGS sequence"/>
</dbReference>
<dbReference type="InterPro" id="IPR013783">
    <property type="entry name" value="Ig-like_fold"/>
</dbReference>
<dbReference type="PANTHER" id="PTHR42715">
    <property type="entry name" value="BETA-GLUCOSIDASE"/>
    <property type="match status" value="1"/>
</dbReference>
<dbReference type="Gene3D" id="3.20.20.300">
    <property type="entry name" value="Glycoside hydrolase, family 3, N-terminal domain"/>
    <property type="match status" value="1"/>
</dbReference>
<evidence type="ECO:0000256" key="4">
    <source>
        <dbReference type="RuleBase" id="RU361161"/>
    </source>
</evidence>
<feature type="domain" description="Fibronectin type III-like" evidence="6">
    <location>
        <begin position="407"/>
        <end position="485"/>
    </location>
</feature>
<dbReference type="PRINTS" id="PR00133">
    <property type="entry name" value="GLHYDRLASE3"/>
</dbReference>
<accession>F7PU09</accession>
<dbReference type="eggNOG" id="COG1472">
    <property type="taxonomic scope" value="Bacteria"/>
</dbReference>
<dbReference type="PANTHER" id="PTHR42715:SF10">
    <property type="entry name" value="BETA-GLUCOSIDASE"/>
    <property type="match status" value="1"/>
</dbReference>
<dbReference type="InParanoid" id="F7PU09"/>
<keyword evidence="5" id="KW-0472">Membrane</keyword>
<dbReference type="EC" id="3.2.1.21" evidence="7"/>